<evidence type="ECO:0000256" key="1">
    <source>
        <dbReference type="ARBA" id="ARBA00004141"/>
    </source>
</evidence>
<keyword evidence="7" id="KW-1185">Reference proteome</keyword>
<evidence type="ECO:0000256" key="4">
    <source>
        <dbReference type="ARBA" id="ARBA00023136"/>
    </source>
</evidence>
<dbReference type="Pfam" id="PF01544">
    <property type="entry name" value="CorA"/>
    <property type="match status" value="1"/>
</dbReference>
<evidence type="ECO:0000313" key="6">
    <source>
        <dbReference type="EMBL" id="KAJ6257046.1"/>
    </source>
</evidence>
<dbReference type="SUPFAM" id="SSF144083">
    <property type="entry name" value="Magnesium transport protein CorA, transmembrane region"/>
    <property type="match status" value="1"/>
</dbReference>
<dbReference type="Gene3D" id="1.20.58.340">
    <property type="entry name" value="Magnesium transport protein CorA, transmembrane region"/>
    <property type="match status" value="1"/>
</dbReference>
<evidence type="ECO:0000256" key="5">
    <source>
        <dbReference type="SAM" id="Phobius"/>
    </source>
</evidence>
<sequence length="541" mass="61357">MAPRPPRPAFPQSVQDLGAHLDDIDVNGAHKHDSYYTYLESAKKEFSDLGWTRFSCLISDYYQTKTGEQYARGAFYSLDIGTFTAEDPSLYTVAASPALTTAADVAELLRNPAAGTKMRLVIYQHSKTFDHTLLMELASFYDVSPRALRDHFWQHWTDMTTSNLNIAARDWYSGYLPSEAGFSPIQLERTFMTRSKKTSLLIPREQKPGYRTVIVFIWDAKDRYSKNVINRDLIVPSLRMSDYCIENLWQPSDDIETCLFRLSRLSSSELAACISQPIFVALPFLRTYLLETSQDIKQIQDHLIYKGLTEFLVDRDTESRGSALNWGPTKQMPFETFHKLNESFAGSIDTIKDHLLFPWIDRSLPGSESTDTLKSSILADVRRIQDQMADLRAKINEYSAYTASQESINEARKSVAQASSVTQLTRLAFIYIPLTFATSLFGINISEWQDAGMPSGKWFLLTAALCTVLTIAVAMGLSEWQNHIETHGGVRRSMWRAVKRALVFAIFWLLATFPRMIADGFRSIRRRMRPPSPAGKTTGSV</sequence>
<dbReference type="GO" id="GO:0046873">
    <property type="term" value="F:metal ion transmembrane transporter activity"/>
    <property type="evidence" value="ECO:0007669"/>
    <property type="project" value="InterPro"/>
</dbReference>
<feature type="transmembrane region" description="Helical" evidence="5">
    <location>
        <begin position="458"/>
        <end position="477"/>
    </location>
</feature>
<proteinExistence type="predicted"/>
<keyword evidence="4 5" id="KW-0472">Membrane</keyword>
<dbReference type="GO" id="GO:0016020">
    <property type="term" value="C:membrane"/>
    <property type="evidence" value="ECO:0007669"/>
    <property type="project" value="UniProtKB-SubCell"/>
</dbReference>
<evidence type="ECO:0008006" key="8">
    <source>
        <dbReference type="Google" id="ProtNLM"/>
    </source>
</evidence>
<dbReference type="AlphaFoldDB" id="A0AAD6IRG4"/>
<name>A0AAD6IRG4_DREDA</name>
<gene>
    <name evidence="6" type="ORF">Dda_7930</name>
</gene>
<dbReference type="EMBL" id="JAQGDS010000011">
    <property type="protein sequence ID" value="KAJ6257046.1"/>
    <property type="molecule type" value="Genomic_DNA"/>
</dbReference>
<evidence type="ECO:0000256" key="3">
    <source>
        <dbReference type="ARBA" id="ARBA00022989"/>
    </source>
</evidence>
<keyword evidence="2 5" id="KW-0812">Transmembrane</keyword>
<accession>A0AAD6IRG4</accession>
<comment type="subcellular location">
    <subcellularLocation>
        <location evidence="1">Membrane</location>
        <topology evidence="1">Multi-pass membrane protein</topology>
    </subcellularLocation>
</comment>
<protein>
    <recommendedName>
        <fullName evidence="8">Mg2+ transporter protein, CorA-like/Zinc transport protein ZntB</fullName>
    </recommendedName>
</protein>
<evidence type="ECO:0000313" key="7">
    <source>
        <dbReference type="Proteomes" id="UP001221413"/>
    </source>
</evidence>
<keyword evidence="3 5" id="KW-1133">Transmembrane helix</keyword>
<reference evidence="6" key="1">
    <citation type="submission" date="2023-01" db="EMBL/GenBank/DDBJ databases">
        <title>The chitinases involved in constricting ring structure development in the nematode-trapping fungus Drechslerella dactyloides.</title>
        <authorList>
            <person name="Wang R."/>
            <person name="Zhang L."/>
            <person name="Tang P."/>
            <person name="Li S."/>
            <person name="Liang L."/>
        </authorList>
    </citation>
    <scope>NUCLEOTIDE SEQUENCE</scope>
    <source>
        <strain evidence="6">YMF1.00031</strain>
    </source>
</reference>
<comment type="caution">
    <text evidence="6">The sequence shown here is derived from an EMBL/GenBank/DDBJ whole genome shotgun (WGS) entry which is preliminary data.</text>
</comment>
<organism evidence="6 7">
    <name type="scientific">Drechslerella dactyloides</name>
    <name type="common">Nematode-trapping fungus</name>
    <name type="synonym">Arthrobotrys dactyloides</name>
    <dbReference type="NCBI Taxonomy" id="74499"/>
    <lineage>
        <taxon>Eukaryota</taxon>
        <taxon>Fungi</taxon>
        <taxon>Dikarya</taxon>
        <taxon>Ascomycota</taxon>
        <taxon>Pezizomycotina</taxon>
        <taxon>Orbiliomycetes</taxon>
        <taxon>Orbiliales</taxon>
        <taxon>Orbiliaceae</taxon>
        <taxon>Drechslerella</taxon>
    </lineage>
</organism>
<dbReference type="InterPro" id="IPR045863">
    <property type="entry name" value="CorA_TM1_TM2"/>
</dbReference>
<feature type="transmembrane region" description="Helical" evidence="5">
    <location>
        <begin position="497"/>
        <end position="518"/>
    </location>
</feature>
<evidence type="ECO:0000256" key="2">
    <source>
        <dbReference type="ARBA" id="ARBA00022692"/>
    </source>
</evidence>
<dbReference type="InterPro" id="IPR002523">
    <property type="entry name" value="MgTranspt_CorA/ZnTranspt_ZntB"/>
</dbReference>
<dbReference type="Proteomes" id="UP001221413">
    <property type="component" value="Unassembled WGS sequence"/>
</dbReference>